<gene>
    <name evidence="3" type="ORF">E3T27_04715</name>
</gene>
<dbReference type="GO" id="GO:0032259">
    <property type="term" value="P:methylation"/>
    <property type="evidence" value="ECO:0007669"/>
    <property type="project" value="UniProtKB-KW"/>
</dbReference>
<reference evidence="3 4" key="1">
    <citation type="submission" date="2019-03" db="EMBL/GenBank/DDBJ databases">
        <title>Genomics of glacier-inhabiting Cryobacterium strains.</title>
        <authorList>
            <person name="Liu Q."/>
            <person name="Xin Y.-H."/>
        </authorList>
    </citation>
    <scope>NUCLEOTIDE SEQUENCE [LARGE SCALE GENOMIC DNA]</scope>
    <source>
        <strain evidence="3 4">TMT1-1</strain>
    </source>
</reference>
<comment type="caution">
    <text evidence="3">The sequence shown here is derived from an EMBL/GenBank/DDBJ whole genome shotgun (WGS) entry which is preliminary data.</text>
</comment>
<name>A0A4R8ZJ59_9MICO</name>
<dbReference type="Proteomes" id="UP000298424">
    <property type="component" value="Unassembled WGS sequence"/>
</dbReference>
<keyword evidence="3" id="KW-0489">Methyltransferase</keyword>
<evidence type="ECO:0000256" key="1">
    <source>
        <dbReference type="ARBA" id="ARBA00022679"/>
    </source>
</evidence>
<organism evidence="3 4">
    <name type="scientific">Cryobacterium lyxosi</name>
    <dbReference type="NCBI Taxonomy" id="1259228"/>
    <lineage>
        <taxon>Bacteria</taxon>
        <taxon>Bacillati</taxon>
        <taxon>Actinomycetota</taxon>
        <taxon>Actinomycetes</taxon>
        <taxon>Micrococcales</taxon>
        <taxon>Microbacteriaceae</taxon>
        <taxon>Cryobacterium</taxon>
    </lineage>
</organism>
<proteinExistence type="predicted"/>
<dbReference type="GO" id="GO:0008168">
    <property type="term" value="F:methyltransferase activity"/>
    <property type="evidence" value="ECO:0007669"/>
    <property type="project" value="UniProtKB-KW"/>
</dbReference>
<dbReference type="CDD" id="cd02440">
    <property type="entry name" value="AdoMet_MTases"/>
    <property type="match status" value="1"/>
</dbReference>
<dbReference type="InterPro" id="IPR041698">
    <property type="entry name" value="Methyltransf_25"/>
</dbReference>
<dbReference type="InterPro" id="IPR029063">
    <property type="entry name" value="SAM-dependent_MTases_sf"/>
</dbReference>
<evidence type="ECO:0000259" key="2">
    <source>
        <dbReference type="Pfam" id="PF13649"/>
    </source>
</evidence>
<keyword evidence="1 3" id="KW-0808">Transferase</keyword>
<keyword evidence="4" id="KW-1185">Reference proteome</keyword>
<protein>
    <submittedName>
        <fullName evidence="3">Class I SAM-dependent methyltransferase</fullName>
    </submittedName>
</protein>
<feature type="domain" description="Methyltransferase" evidence="2">
    <location>
        <begin position="70"/>
        <end position="139"/>
    </location>
</feature>
<dbReference type="PANTHER" id="PTHR43861:SF3">
    <property type="entry name" value="PUTATIVE (AFU_ORTHOLOGUE AFUA_2G14390)-RELATED"/>
    <property type="match status" value="1"/>
</dbReference>
<accession>A0A4R8ZJ59</accession>
<dbReference type="Pfam" id="PF13649">
    <property type="entry name" value="Methyltransf_25"/>
    <property type="match status" value="1"/>
</dbReference>
<dbReference type="PANTHER" id="PTHR43861">
    <property type="entry name" value="TRANS-ACONITATE 2-METHYLTRANSFERASE-RELATED"/>
    <property type="match status" value="1"/>
</dbReference>
<dbReference type="RefSeq" id="WP_104195638.1">
    <property type="nucleotide sequence ID" value="NZ_SOGT01000005.1"/>
</dbReference>
<sequence length="232" mass="25001">MEHTNEFLPDHAETDHDNAEAASAVHAPRDPGVVEEFWDARYADMAQLWSGHPNGTLLTEMQDLPAGRALDVGCGEGADALYLAEHGWRVTALDVSQVALDRAVAQAAVRNVTVNWLHAGLVDAALPRASFDLVSAQYPALLRTDGNVAEHALLAAVAPNGVLLFVHHPAPTKEEAAAHGFHVDDYVGPAEVAALLDDSWQVEVDETRPRHVATGAGSHHTHDVVLRARRLR</sequence>
<dbReference type="EMBL" id="SOGT01000005">
    <property type="protein sequence ID" value="TFD27764.1"/>
    <property type="molecule type" value="Genomic_DNA"/>
</dbReference>
<dbReference type="SUPFAM" id="SSF53335">
    <property type="entry name" value="S-adenosyl-L-methionine-dependent methyltransferases"/>
    <property type="match status" value="1"/>
</dbReference>
<dbReference type="Gene3D" id="3.40.50.150">
    <property type="entry name" value="Vaccinia Virus protein VP39"/>
    <property type="match status" value="1"/>
</dbReference>
<evidence type="ECO:0000313" key="4">
    <source>
        <dbReference type="Proteomes" id="UP000298424"/>
    </source>
</evidence>
<dbReference type="AlphaFoldDB" id="A0A4R8ZJ59"/>
<dbReference type="OrthoDB" id="9786503at2"/>
<evidence type="ECO:0000313" key="3">
    <source>
        <dbReference type="EMBL" id="TFD27764.1"/>
    </source>
</evidence>